<organism evidence="1 2">
    <name type="scientific">Bacillus cereus HuB4-4</name>
    <dbReference type="NCBI Taxonomy" id="1053211"/>
    <lineage>
        <taxon>Bacteria</taxon>
        <taxon>Bacillati</taxon>
        <taxon>Bacillota</taxon>
        <taxon>Bacilli</taxon>
        <taxon>Bacillales</taxon>
        <taxon>Bacillaceae</taxon>
        <taxon>Bacillus</taxon>
        <taxon>Bacillus cereus group</taxon>
    </lineage>
</organism>
<evidence type="ECO:0000313" key="1">
    <source>
        <dbReference type="EMBL" id="EOP89993.1"/>
    </source>
</evidence>
<dbReference type="RefSeq" id="WP_016098390.1">
    <property type="nucleotide sequence ID" value="NZ_KB976537.1"/>
</dbReference>
<accession>A0A9W5QW16</accession>
<comment type="caution">
    <text evidence="1">The sequence shown here is derived from an EMBL/GenBank/DDBJ whole genome shotgun (WGS) entry which is preliminary data.</text>
</comment>
<dbReference type="AlphaFoldDB" id="A0A9W5QW16"/>
<gene>
    <name evidence="1" type="ORF">IGM_02438</name>
</gene>
<dbReference type="InterPro" id="IPR006524">
    <property type="entry name" value="ArpU-like"/>
</dbReference>
<evidence type="ECO:0000313" key="2">
    <source>
        <dbReference type="Proteomes" id="UP000014009"/>
    </source>
</evidence>
<name>A0A9W5QW16_BACCE</name>
<proteinExistence type="predicted"/>
<sequence>MTKQLSFLPKIDRAATQEKLEGILESVRIYKQFGMMRKEMKVTPSYEKREHGPTHAVGKPLEDVAISNIQQSKREEWLEKMAFRVEQALSRFGNSTAGKNQRDIIVKRYLEDEDVCDYMVYNEIGMSERTYRRVKARAFYKLAFALRLEVYETEETGETGGNES</sequence>
<dbReference type="NCBIfam" id="TIGR01637">
    <property type="entry name" value="phage_arpU"/>
    <property type="match status" value="1"/>
</dbReference>
<protein>
    <submittedName>
        <fullName evidence="1">ArpU family phage transcriptional regulator</fullName>
    </submittedName>
</protein>
<reference evidence="1 2" key="1">
    <citation type="submission" date="2012-12" db="EMBL/GenBank/DDBJ databases">
        <title>The Genome Sequence of Bacillus cereus HuB4-4.</title>
        <authorList>
            <consortium name="The Broad Institute Genome Sequencing Platform"/>
            <consortium name="The Broad Institute Genome Sequencing Center for Infectious Disease"/>
            <person name="Feldgarden M."/>
            <person name="Van der Auwera G.A."/>
            <person name="Mahillon J."/>
            <person name="Duprez V."/>
            <person name="Timmery S."/>
            <person name="Mattelet C."/>
            <person name="Dierick K."/>
            <person name="Sun M."/>
            <person name="Yu Z."/>
            <person name="Zhu L."/>
            <person name="Hu X."/>
            <person name="Shank E.B."/>
            <person name="Swiecicka I."/>
            <person name="Hansen B.M."/>
            <person name="Andrup L."/>
            <person name="Walker B."/>
            <person name="Young S.K."/>
            <person name="Zeng Q."/>
            <person name="Gargeya S."/>
            <person name="Fitzgerald M."/>
            <person name="Haas B."/>
            <person name="Abouelleil A."/>
            <person name="Alvarado L."/>
            <person name="Arachchi H.M."/>
            <person name="Berlin A.M."/>
            <person name="Chapman S.B."/>
            <person name="Dewar J."/>
            <person name="Goldberg J."/>
            <person name="Griggs A."/>
            <person name="Gujja S."/>
            <person name="Hansen M."/>
            <person name="Howarth C."/>
            <person name="Imamovic A."/>
            <person name="Larimer J."/>
            <person name="McCowan C."/>
            <person name="Murphy C."/>
            <person name="Neiman D."/>
            <person name="Pearson M."/>
            <person name="Priest M."/>
            <person name="Roberts A."/>
            <person name="Saif S."/>
            <person name="Shea T."/>
            <person name="Sisk P."/>
            <person name="Sykes S."/>
            <person name="Wortman J."/>
            <person name="Nusbaum C."/>
            <person name="Birren B."/>
        </authorList>
    </citation>
    <scope>NUCLEOTIDE SEQUENCE [LARGE SCALE GENOMIC DNA]</scope>
    <source>
        <strain evidence="1 2">HuB4-4</strain>
    </source>
</reference>
<dbReference type="EMBL" id="AHEF01000046">
    <property type="protein sequence ID" value="EOP89993.1"/>
    <property type="molecule type" value="Genomic_DNA"/>
</dbReference>
<dbReference type="Proteomes" id="UP000014009">
    <property type="component" value="Unassembled WGS sequence"/>
</dbReference>